<evidence type="ECO:0000313" key="11">
    <source>
        <dbReference type="Proteomes" id="UP000052124"/>
    </source>
</evidence>
<keyword evidence="6" id="KW-0560">Oxidoreductase</keyword>
<reference evidence="10 11" key="1">
    <citation type="submission" date="2015-10" db="EMBL/GenBank/DDBJ databases">
        <title>Metagenome-Assembled Genomes uncover a global brackish microbiome.</title>
        <authorList>
            <person name="Hugerth L.W."/>
            <person name="Larsson J."/>
            <person name="Alneberg J."/>
            <person name="Lindh M.V."/>
            <person name="Legrand C."/>
            <person name="Pinhassi J."/>
            <person name="Andersson A.F."/>
        </authorList>
    </citation>
    <scope>NUCLEOTIDE SEQUENCE [LARGE SCALE GENOMIC DNA]</scope>
    <source>
        <strain evidence="10">BACL3 MAG-120531-bin86</strain>
    </source>
</reference>
<name>A0A0R2XWV4_9GAMM</name>
<dbReference type="Proteomes" id="UP000052124">
    <property type="component" value="Unassembled WGS sequence"/>
</dbReference>
<comment type="cofactor">
    <cofactor evidence="1">
        <name>pyrroloquinoline quinone</name>
        <dbReference type="ChEBI" id="CHEBI:58442"/>
    </cofactor>
</comment>
<evidence type="ECO:0000256" key="3">
    <source>
        <dbReference type="ARBA" id="ARBA00022617"/>
    </source>
</evidence>
<dbReference type="SMART" id="SM00564">
    <property type="entry name" value="PQQ"/>
    <property type="match status" value="4"/>
</dbReference>
<dbReference type="AlphaFoldDB" id="A0A0R2XWV4"/>
<sequence>MRGKPIHRLLPNSFDHLMGTHRIMKSRFSQFFVTNLVALSLAGSFSALASAQTASVERGSDLFSAECSRCHVPSQWVGVLNNSWVNKSGEELFTQIRATMPAETPGSLSDDEYYDVTAFILASANIAIDGGMISHAAINALSIQPGEAAPATSAADSTAWTHYNGDERANRYAPLDQIDATNAADLAIAWSVDTGIFGPRPETYSVTTPLMVDGRLFATAGATRNIIALDAATGQLLWMWRPEEGKRFDDAPRKGSGKGLSYYDNDGEGVIFTMTPGYTLVALHAATGKPVESFGKNGVVDLQDGLRLGPGRDDVDIGISFPPLVVEDVVVAGAAHLVGMRPVAASNVKGDIRGFDARTGDLLWTFKSIPEKGQPGYETWFNGSAEYTGNAGVWTSMSADKSRGVVYLPVESATGDRYGADRLGSNLYASSTVAVDYKTGEKKWHFQSTHHDIWDWDTPAAPLVIDLPNGKEAVVQTLKQSHLFMFDPDTGKPIFAVEERPVPASDTPDEVAFATQPFPVLPAPYDRQGFQEDDLNDMTPDILARAKEIASQYRFSELYTPPSLYQHPADGSLGTLHLPSSTGGSNWEGAAYDPETGLLYVPSRTVTSVLSLVNEPEASSIKYIQGGARTPTIDGLPMVKPPYGRITAIDLVSGDHAWQIVNGDTPDDIKNHPLLEGVDLPPTGKPTRSGMVLTKSLLFFGEGPGGSPLLHAVDKATGAKVAEIALPASVTGVPITYMHEGRQFIVMAVSDFRSPAKLIALALPE</sequence>
<dbReference type="SUPFAM" id="SSF50998">
    <property type="entry name" value="Quinoprotein alcohol dehydrogenase-like"/>
    <property type="match status" value="1"/>
</dbReference>
<dbReference type="Pfam" id="PF01011">
    <property type="entry name" value="PQQ"/>
    <property type="match status" value="1"/>
</dbReference>
<evidence type="ECO:0000256" key="8">
    <source>
        <dbReference type="PROSITE-ProRule" id="PRU00433"/>
    </source>
</evidence>
<keyword evidence="5" id="KW-0732">Signal</keyword>
<dbReference type="GO" id="GO:0009055">
    <property type="term" value="F:electron transfer activity"/>
    <property type="evidence" value="ECO:0007669"/>
    <property type="project" value="InterPro"/>
</dbReference>
<dbReference type="InterPro" id="IPR009056">
    <property type="entry name" value="Cyt_c-like_dom"/>
</dbReference>
<dbReference type="InterPro" id="IPR018391">
    <property type="entry name" value="PQQ_b-propeller_rpt"/>
</dbReference>
<dbReference type="EMBL" id="LIDH01000045">
    <property type="protein sequence ID" value="KRP38913.1"/>
    <property type="molecule type" value="Genomic_DNA"/>
</dbReference>
<evidence type="ECO:0000256" key="1">
    <source>
        <dbReference type="ARBA" id="ARBA00001931"/>
    </source>
</evidence>
<dbReference type="SUPFAM" id="SSF46626">
    <property type="entry name" value="Cytochrome c"/>
    <property type="match status" value="1"/>
</dbReference>
<dbReference type="GO" id="GO:0046872">
    <property type="term" value="F:metal ion binding"/>
    <property type="evidence" value="ECO:0007669"/>
    <property type="project" value="UniProtKB-KW"/>
</dbReference>
<dbReference type="GO" id="GO:0016491">
    <property type="term" value="F:oxidoreductase activity"/>
    <property type="evidence" value="ECO:0007669"/>
    <property type="project" value="UniProtKB-KW"/>
</dbReference>
<dbReference type="InterPro" id="IPR036909">
    <property type="entry name" value="Cyt_c-like_dom_sf"/>
</dbReference>
<dbReference type="PANTHER" id="PTHR32303:SF4">
    <property type="entry name" value="QUINOPROTEIN GLUCOSE DEHYDROGENASE"/>
    <property type="match status" value="1"/>
</dbReference>
<evidence type="ECO:0000256" key="2">
    <source>
        <dbReference type="ARBA" id="ARBA00008156"/>
    </source>
</evidence>
<dbReference type="GO" id="GO:0020037">
    <property type="term" value="F:heme binding"/>
    <property type="evidence" value="ECO:0007669"/>
    <property type="project" value="InterPro"/>
</dbReference>
<keyword evidence="7 8" id="KW-0408">Iron</keyword>
<protein>
    <recommendedName>
        <fullName evidence="9">Cytochrome c domain-containing protein</fullName>
    </recommendedName>
</protein>
<gene>
    <name evidence="10" type="ORF">ABS26_11090</name>
</gene>
<evidence type="ECO:0000259" key="9">
    <source>
        <dbReference type="PROSITE" id="PS51007"/>
    </source>
</evidence>
<comment type="similarity">
    <text evidence="2">Belongs to the bacterial PQQ dehydrogenase family.</text>
</comment>
<keyword evidence="3 8" id="KW-0349">Heme</keyword>
<evidence type="ECO:0000313" key="10">
    <source>
        <dbReference type="EMBL" id="KRP38913.1"/>
    </source>
</evidence>
<dbReference type="PANTHER" id="PTHR32303">
    <property type="entry name" value="QUINOPROTEIN ALCOHOL DEHYDROGENASE (CYTOCHROME C)"/>
    <property type="match status" value="1"/>
</dbReference>
<organism evidence="10 11">
    <name type="scientific">OM182 bacterium BACL3 MAG-120531-bin86</name>
    <dbReference type="NCBI Taxonomy" id="1655628"/>
    <lineage>
        <taxon>Bacteria</taxon>
        <taxon>Pseudomonadati</taxon>
        <taxon>Pseudomonadota</taxon>
        <taxon>Gammaproteobacteria</taxon>
        <taxon>OMG group</taxon>
        <taxon>OM182 clade</taxon>
    </lineage>
</organism>
<accession>A0A0R2XWV4</accession>
<dbReference type="Gene3D" id="2.140.10.10">
    <property type="entry name" value="Quinoprotein alcohol dehydrogenase-like superfamily"/>
    <property type="match status" value="2"/>
</dbReference>
<dbReference type="InterPro" id="IPR002372">
    <property type="entry name" value="PQQ_rpt_dom"/>
</dbReference>
<evidence type="ECO:0000256" key="4">
    <source>
        <dbReference type="ARBA" id="ARBA00022723"/>
    </source>
</evidence>
<dbReference type="Pfam" id="PF13442">
    <property type="entry name" value="Cytochrome_CBB3"/>
    <property type="match status" value="1"/>
</dbReference>
<proteinExistence type="inferred from homology"/>
<keyword evidence="4 8" id="KW-0479">Metal-binding</keyword>
<evidence type="ECO:0000256" key="5">
    <source>
        <dbReference type="ARBA" id="ARBA00022729"/>
    </source>
</evidence>
<dbReference type="Gene3D" id="1.10.760.10">
    <property type="entry name" value="Cytochrome c-like domain"/>
    <property type="match status" value="1"/>
</dbReference>
<dbReference type="InterPro" id="IPR011047">
    <property type="entry name" value="Quinoprotein_ADH-like_sf"/>
</dbReference>
<feature type="domain" description="Cytochrome c" evidence="9">
    <location>
        <begin position="54"/>
        <end position="124"/>
    </location>
</feature>
<evidence type="ECO:0000256" key="6">
    <source>
        <dbReference type="ARBA" id="ARBA00023002"/>
    </source>
</evidence>
<comment type="caution">
    <text evidence="10">The sequence shown here is derived from an EMBL/GenBank/DDBJ whole genome shotgun (WGS) entry which is preliminary data.</text>
</comment>
<dbReference type="PROSITE" id="PS51007">
    <property type="entry name" value="CYTC"/>
    <property type="match status" value="1"/>
</dbReference>
<evidence type="ECO:0000256" key="7">
    <source>
        <dbReference type="ARBA" id="ARBA00023004"/>
    </source>
</evidence>